<comment type="function">
    <text evidence="7">One of the multiple factors required for polyadenylation and 3'-end cleavage of mammalian pre-mRNAs. May be responsible for the interaction of CSTF with other factors to form a stable complex on the pre-mRNA.</text>
</comment>
<dbReference type="InterPro" id="IPR032028">
    <property type="entry name" value="CSTF1_dimer"/>
</dbReference>
<dbReference type="PANTHER" id="PTHR44133">
    <property type="entry name" value="CLEAVAGE STIMULATION FACTOR SUBUNIT 1"/>
    <property type="match status" value="1"/>
</dbReference>
<keyword evidence="13" id="KW-1185">Reference proteome</keyword>
<protein>
    <recommendedName>
        <fullName evidence="9">Cleavage stimulation factor subunit 1</fullName>
    </recommendedName>
    <alternativeName>
        <fullName evidence="6">Cleavage stimulation factor 50 kDa subunit</fullName>
    </alternativeName>
</protein>
<evidence type="ECO:0000256" key="6">
    <source>
        <dbReference type="ARBA" id="ARBA00029851"/>
    </source>
</evidence>
<dbReference type="Gene3D" id="1.20.960.50">
    <property type="entry name" value="Cleavage stimulation factor subunit 1, dimerisation domain"/>
    <property type="match status" value="1"/>
</dbReference>
<dbReference type="InterPro" id="IPR019775">
    <property type="entry name" value="WD40_repeat_CS"/>
</dbReference>
<feature type="repeat" description="WD" evidence="10">
    <location>
        <begin position="413"/>
        <end position="450"/>
    </location>
</feature>
<dbReference type="PROSITE" id="PS50294">
    <property type="entry name" value="WD_REPEATS_REGION"/>
    <property type="match status" value="5"/>
</dbReference>
<evidence type="ECO:0000256" key="9">
    <source>
        <dbReference type="ARBA" id="ARBA00074323"/>
    </source>
</evidence>
<dbReference type="Proteomes" id="UP001152320">
    <property type="component" value="Chromosome 21"/>
</dbReference>
<dbReference type="InterPro" id="IPR044633">
    <property type="entry name" value="CstF1-like"/>
</dbReference>
<evidence type="ECO:0000256" key="3">
    <source>
        <dbReference type="ARBA" id="ARBA00022664"/>
    </source>
</evidence>
<accession>A0A9Q1BDZ1</accession>
<dbReference type="CDD" id="cd00200">
    <property type="entry name" value="WD40"/>
    <property type="match status" value="1"/>
</dbReference>
<dbReference type="InterPro" id="IPR001680">
    <property type="entry name" value="WD40_rpt"/>
</dbReference>
<evidence type="ECO:0000256" key="10">
    <source>
        <dbReference type="PROSITE-ProRule" id="PRU00221"/>
    </source>
</evidence>
<proteinExistence type="predicted"/>
<dbReference type="InterPro" id="IPR015943">
    <property type="entry name" value="WD40/YVTN_repeat-like_dom_sf"/>
</dbReference>
<evidence type="ECO:0000256" key="4">
    <source>
        <dbReference type="ARBA" id="ARBA00022737"/>
    </source>
</evidence>
<evidence type="ECO:0000256" key="7">
    <source>
        <dbReference type="ARBA" id="ARBA00058408"/>
    </source>
</evidence>
<evidence type="ECO:0000256" key="8">
    <source>
        <dbReference type="ARBA" id="ARBA00066148"/>
    </source>
</evidence>
<keyword evidence="2 10" id="KW-0853">WD repeat</keyword>
<sequence length="450" mass="50132">MSEGTLTVRERDVMYRMIISQLLHDGYHESAQLLSKVIQPVPDCPPSNRLQKVVQLGLRAEPNRKPLTQYSDTVAPASGIDLDFDTEVQTNEPEAAMYETCYVTSHKGACRAAAWSSDGQLIATASADASIKVLDVERMLAKSATPAAIQAMENQQQSVESHPVIRTLYDHTDEVTAVEFHPTSPILVSGSKDYTVKFFQFSKSTVKKAFRIIHEVEKVKCLALHPTGDYILIGTKHPTLRLYDVNSLQCFVSSNPQDQHKGSILSVKYNKTGNMYATGSKDGDIKLWDGVSNRCINTFYKAHGGEPVCSVQFSKNGKYILSSGKDSLVKLWELSTSRTLITYTGAGSDKQKHRNNPVFNHTEDYVLFPDEKTTSLCCWDSRNAERNKLLSLGKSQIYQFSLMGMGQMDQESGEGHNGVVRFILHSPTGPGLLTCSDDFRARFWYYRGGD</sequence>
<comment type="caution">
    <text evidence="12">The sequence shown here is derived from an EMBL/GenBank/DDBJ whole genome shotgun (WGS) entry which is preliminary data.</text>
</comment>
<feature type="repeat" description="WD" evidence="10">
    <location>
        <begin position="257"/>
        <end position="298"/>
    </location>
</feature>
<dbReference type="GO" id="GO:0031124">
    <property type="term" value="P:mRNA 3'-end processing"/>
    <property type="evidence" value="ECO:0007669"/>
    <property type="project" value="InterPro"/>
</dbReference>
<keyword evidence="4" id="KW-0677">Repeat</keyword>
<comment type="subcellular location">
    <subcellularLocation>
        <location evidence="1">Nucleus</location>
    </subcellularLocation>
</comment>
<dbReference type="Pfam" id="PF00400">
    <property type="entry name" value="WD40"/>
    <property type="match status" value="3"/>
</dbReference>
<dbReference type="SMART" id="SM00320">
    <property type="entry name" value="WD40"/>
    <property type="match status" value="6"/>
</dbReference>
<dbReference type="InterPro" id="IPR036322">
    <property type="entry name" value="WD40_repeat_dom_sf"/>
</dbReference>
<dbReference type="OrthoDB" id="14421at2759"/>
<evidence type="ECO:0000256" key="5">
    <source>
        <dbReference type="ARBA" id="ARBA00023242"/>
    </source>
</evidence>
<reference evidence="12" key="1">
    <citation type="submission" date="2021-10" db="EMBL/GenBank/DDBJ databases">
        <title>Tropical sea cucumber genome reveals ecological adaptation and Cuvierian tubules defense mechanism.</title>
        <authorList>
            <person name="Chen T."/>
        </authorList>
    </citation>
    <scope>NUCLEOTIDE SEQUENCE</scope>
    <source>
        <strain evidence="12">Nanhai2018</strain>
        <tissue evidence="12">Muscle</tissue>
    </source>
</reference>
<evidence type="ECO:0000313" key="13">
    <source>
        <dbReference type="Proteomes" id="UP001152320"/>
    </source>
</evidence>
<comment type="subunit">
    <text evidence="8">Homodimer. The CSTF complex is composed of CSTF1 (50 kDa subunit), CSTF2 (64 kDa subunit) and CSTF3 (77 kDa subunit). Interacts (via repeats WD) directly with CSTF3. Interacts (via repeat WD6) with BARD1. Interacts with ERCC6.</text>
</comment>
<gene>
    <name evidence="12" type="ORF">HOLleu_38953</name>
</gene>
<feature type="repeat" description="WD" evidence="10">
    <location>
        <begin position="103"/>
        <end position="137"/>
    </location>
</feature>
<keyword evidence="3" id="KW-0507">mRNA processing</keyword>
<feature type="repeat" description="WD" evidence="10">
    <location>
        <begin position="168"/>
        <end position="209"/>
    </location>
</feature>
<dbReference type="AlphaFoldDB" id="A0A9Q1BDZ1"/>
<dbReference type="Gene3D" id="2.130.10.10">
    <property type="entry name" value="YVTN repeat-like/Quinoprotein amine dehydrogenase"/>
    <property type="match status" value="2"/>
</dbReference>
<dbReference type="PANTHER" id="PTHR44133:SF2">
    <property type="entry name" value="CLEAVAGE STIMULATION FACTOR SUBUNIT 1"/>
    <property type="match status" value="1"/>
</dbReference>
<dbReference type="FunFam" id="1.20.960.50:FF:000001">
    <property type="entry name" value="Cleavage stimulation factor subunit 1"/>
    <property type="match status" value="1"/>
</dbReference>
<evidence type="ECO:0000313" key="12">
    <source>
        <dbReference type="EMBL" id="KAJ8021679.1"/>
    </source>
</evidence>
<dbReference type="FunFam" id="2.130.10.10:FF:000064">
    <property type="entry name" value="Cleavage stimulation factor subunit 1"/>
    <property type="match status" value="1"/>
</dbReference>
<dbReference type="Pfam" id="PF23410">
    <property type="entry name" value="Beta-prop_VPS8"/>
    <property type="match status" value="1"/>
</dbReference>
<keyword evidence="5" id="KW-0539">Nucleus</keyword>
<dbReference type="PROSITE" id="PS50082">
    <property type="entry name" value="WD_REPEATS_2"/>
    <property type="match status" value="5"/>
</dbReference>
<evidence type="ECO:0000256" key="2">
    <source>
        <dbReference type="ARBA" id="ARBA00022574"/>
    </source>
</evidence>
<dbReference type="PROSITE" id="PS00678">
    <property type="entry name" value="WD_REPEATS_1"/>
    <property type="match status" value="1"/>
</dbReference>
<feature type="repeat" description="WD" evidence="10">
    <location>
        <begin position="308"/>
        <end position="342"/>
    </location>
</feature>
<dbReference type="GO" id="GO:0003723">
    <property type="term" value="F:RNA binding"/>
    <property type="evidence" value="ECO:0007669"/>
    <property type="project" value="TreeGrafter"/>
</dbReference>
<feature type="domain" description="Cleavage stimulation factor subunit 1 dimerisation" evidence="11">
    <location>
        <begin position="7"/>
        <end position="61"/>
    </location>
</feature>
<dbReference type="InterPro" id="IPR038184">
    <property type="entry name" value="CSTF1_dimer_sf"/>
</dbReference>
<dbReference type="FunFam" id="2.130.10.10:FF:000089">
    <property type="entry name" value="Cleavage stimulation factor subunit 1"/>
    <property type="match status" value="1"/>
</dbReference>
<evidence type="ECO:0000256" key="1">
    <source>
        <dbReference type="ARBA" id="ARBA00004123"/>
    </source>
</evidence>
<dbReference type="Pfam" id="PF16699">
    <property type="entry name" value="CSTF1_dimer"/>
    <property type="match status" value="1"/>
</dbReference>
<evidence type="ECO:0000259" key="11">
    <source>
        <dbReference type="Pfam" id="PF16699"/>
    </source>
</evidence>
<dbReference type="GO" id="GO:0005848">
    <property type="term" value="C:mRNA cleavage stimulating factor complex"/>
    <property type="evidence" value="ECO:0007669"/>
    <property type="project" value="InterPro"/>
</dbReference>
<organism evidence="12 13">
    <name type="scientific">Holothuria leucospilota</name>
    <name type="common">Black long sea cucumber</name>
    <name type="synonym">Mertensiothuria leucospilota</name>
    <dbReference type="NCBI Taxonomy" id="206669"/>
    <lineage>
        <taxon>Eukaryota</taxon>
        <taxon>Metazoa</taxon>
        <taxon>Echinodermata</taxon>
        <taxon>Eleutherozoa</taxon>
        <taxon>Echinozoa</taxon>
        <taxon>Holothuroidea</taxon>
        <taxon>Aspidochirotacea</taxon>
        <taxon>Aspidochirotida</taxon>
        <taxon>Holothuriidae</taxon>
        <taxon>Holothuria</taxon>
    </lineage>
</organism>
<dbReference type="EMBL" id="JAIZAY010000021">
    <property type="protein sequence ID" value="KAJ8021679.1"/>
    <property type="molecule type" value="Genomic_DNA"/>
</dbReference>
<name>A0A9Q1BDZ1_HOLLE</name>
<dbReference type="SUPFAM" id="SSF50978">
    <property type="entry name" value="WD40 repeat-like"/>
    <property type="match status" value="1"/>
</dbReference>